<evidence type="ECO:0000256" key="5">
    <source>
        <dbReference type="ARBA" id="ARBA00022801"/>
    </source>
</evidence>
<keyword evidence="6 15" id="KW-0347">Helicase</keyword>
<keyword evidence="3 15" id="KW-0547">Nucleotide-binding</keyword>
<dbReference type="GO" id="GO:0000287">
    <property type="term" value="F:magnesium ion binding"/>
    <property type="evidence" value="ECO:0007669"/>
    <property type="project" value="UniProtKB-UniRule"/>
</dbReference>
<feature type="binding site" evidence="15">
    <location>
        <position position="861"/>
    </location>
    <ligand>
        <name>Mg(2+)</name>
        <dbReference type="ChEBI" id="CHEBI:18420"/>
    </ligand>
</feature>
<dbReference type="Gene3D" id="1.10.486.10">
    <property type="entry name" value="PCRA, domain 4"/>
    <property type="match status" value="1"/>
</dbReference>
<dbReference type="Proteomes" id="UP001147653">
    <property type="component" value="Unassembled WGS sequence"/>
</dbReference>
<dbReference type="Pfam" id="PF00580">
    <property type="entry name" value="UvrD-helicase"/>
    <property type="match status" value="1"/>
</dbReference>
<keyword evidence="2 15" id="KW-0479">Metal-binding</keyword>
<dbReference type="PROSITE" id="PS51198">
    <property type="entry name" value="UVRD_HELICASE_ATP_BIND"/>
    <property type="match status" value="1"/>
</dbReference>
<dbReference type="InterPro" id="IPR038726">
    <property type="entry name" value="PDDEXK_AddAB-type"/>
</dbReference>
<keyword evidence="1 15" id="KW-0540">Nuclease</keyword>
<evidence type="ECO:0000313" key="21">
    <source>
        <dbReference type="Proteomes" id="UP001147653"/>
    </source>
</evidence>
<dbReference type="CDD" id="cd22352">
    <property type="entry name" value="RecB_C-like"/>
    <property type="match status" value="1"/>
</dbReference>
<keyword evidence="11 15" id="KW-0234">DNA repair</keyword>
<keyword evidence="21" id="KW-1185">Reference proteome</keyword>
<feature type="domain" description="UvrD-like helicase ATP-binding" evidence="18">
    <location>
        <begin position="1"/>
        <end position="328"/>
    </location>
</feature>
<evidence type="ECO:0000256" key="17">
    <source>
        <dbReference type="SAM" id="MobiDB-lite"/>
    </source>
</evidence>
<keyword evidence="8 15" id="KW-0067">ATP-binding</keyword>
<dbReference type="EC" id="5.6.2.4" evidence="15"/>
<feature type="binding site" evidence="16">
    <location>
        <begin position="20"/>
        <end position="27"/>
    </location>
    <ligand>
        <name>ATP</name>
        <dbReference type="ChEBI" id="CHEBI:30616"/>
    </ligand>
</feature>
<comment type="function">
    <text evidence="15">A helicase/nuclease that prepares dsDNA breaks (DSB) for recombinational DNA repair. Binds to DSBs and unwinds DNA via a highly rapid and processive ATP-dependent bidirectional helicase activity. Unwinds dsDNA until it encounters a Chi (crossover hotspot instigator) sequence from the 3' direction. Cuts ssDNA a few nucleotides 3' to the Chi site. The properties and activities of the enzyme are changed at Chi. The Chi-altered holoenzyme produces a long 3'-ssDNA overhang and facilitates RecA-binding to the ssDNA for homologous DNA recombination and repair. Holoenzyme degrades any linearized DNA that is unable to undergo homologous recombination. In the holoenzyme this subunit contributes ATPase, 3'-5' helicase, exonuclease activity and loads RecA onto ssDNA.</text>
</comment>
<feature type="domain" description="UvrD-like helicase C-terminal" evidence="19">
    <location>
        <begin position="351"/>
        <end position="613"/>
    </location>
</feature>
<evidence type="ECO:0000256" key="16">
    <source>
        <dbReference type="PROSITE-ProRule" id="PRU00560"/>
    </source>
</evidence>
<comment type="miscellaneous">
    <text evidence="15">In the RecBCD complex, RecB has a slow 3'-5' helicase, an exonuclease activity and loads RecA onto ssDNA, RecD has a fast 5'-3' helicase activity, while RecC stimulates the ATPase and processivity of the RecB helicase and contributes to recognition of the Chi site.</text>
</comment>
<evidence type="ECO:0000313" key="20">
    <source>
        <dbReference type="EMBL" id="MDA0178830.1"/>
    </source>
</evidence>
<keyword evidence="10 15" id="KW-0238">DNA-binding</keyword>
<feature type="active site" description="For nuclease activity" evidence="15">
    <location>
        <position position="1005"/>
    </location>
</feature>
<evidence type="ECO:0000256" key="11">
    <source>
        <dbReference type="ARBA" id="ARBA00023204"/>
    </source>
</evidence>
<keyword evidence="4 15" id="KW-0227">DNA damage</keyword>
<comment type="similarity">
    <text evidence="15">Belongs to the helicase family. UvrD subfamily.</text>
</comment>
<dbReference type="Pfam" id="PF13361">
    <property type="entry name" value="UvrD_C"/>
    <property type="match status" value="1"/>
</dbReference>
<evidence type="ECO:0000256" key="3">
    <source>
        <dbReference type="ARBA" id="ARBA00022741"/>
    </source>
</evidence>
<dbReference type="InterPro" id="IPR011335">
    <property type="entry name" value="Restrct_endonuc-II-like"/>
</dbReference>
<dbReference type="GO" id="GO:0003677">
    <property type="term" value="F:DNA binding"/>
    <property type="evidence" value="ECO:0007669"/>
    <property type="project" value="UniProtKB-UniRule"/>
</dbReference>
<evidence type="ECO:0000256" key="10">
    <source>
        <dbReference type="ARBA" id="ARBA00023125"/>
    </source>
</evidence>
<evidence type="ECO:0000256" key="14">
    <source>
        <dbReference type="ARBA" id="ARBA00048988"/>
    </source>
</evidence>
<keyword evidence="5 15" id="KW-0378">Hydrolase</keyword>
<dbReference type="Gene3D" id="3.40.50.300">
    <property type="entry name" value="P-loop containing nucleotide triphosphate hydrolases"/>
    <property type="match status" value="3"/>
</dbReference>
<dbReference type="PANTHER" id="PTHR11070:SF23">
    <property type="entry name" value="RECBCD ENZYME SUBUNIT RECB"/>
    <property type="match status" value="1"/>
</dbReference>
<comment type="domain">
    <text evidence="15">The N-terminal DNA-binding domain is a ssDNA-dependent ATPase and has ATP-dependent 3'-5' helicase function. This domain interacts with RecC.</text>
</comment>
<evidence type="ECO:0000256" key="9">
    <source>
        <dbReference type="ARBA" id="ARBA00022842"/>
    </source>
</evidence>
<dbReference type="Gene3D" id="1.10.3170.10">
    <property type="entry name" value="Recbcd, chain B, domain 2"/>
    <property type="match status" value="2"/>
</dbReference>
<dbReference type="InterPro" id="IPR004586">
    <property type="entry name" value="RecB"/>
</dbReference>
<comment type="caution">
    <text evidence="20">The sequence shown here is derived from an EMBL/GenBank/DDBJ whole genome shotgun (WGS) entry which is preliminary data.</text>
</comment>
<dbReference type="GO" id="GO:0000724">
    <property type="term" value="P:double-strand break repair via homologous recombination"/>
    <property type="evidence" value="ECO:0007669"/>
    <property type="project" value="UniProtKB-UniRule"/>
</dbReference>
<dbReference type="InterPro" id="IPR011604">
    <property type="entry name" value="PDDEXK-like_dom_sf"/>
</dbReference>
<dbReference type="SUPFAM" id="SSF52980">
    <property type="entry name" value="Restriction endonuclease-like"/>
    <property type="match status" value="1"/>
</dbReference>
<dbReference type="InterPro" id="IPR014016">
    <property type="entry name" value="UvrD-like_ATP-bd"/>
</dbReference>
<dbReference type="Pfam" id="PF12705">
    <property type="entry name" value="PDDEXK_1"/>
    <property type="match status" value="1"/>
</dbReference>
<organism evidence="20 21">
    <name type="scientific">Solirubrobacter phytolaccae</name>
    <dbReference type="NCBI Taxonomy" id="1404360"/>
    <lineage>
        <taxon>Bacteria</taxon>
        <taxon>Bacillati</taxon>
        <taxon>Actinomycetota</taxon>
        <taxon>Thermoleophilia</taxon>
        <taxon>Solirubrobacterales</taxon>
        <taxon>Solirubrobacteraceae</taxon>
        <taxon>Solirubrobacter</taxon>
    </lineage>
</organism>
<dbReference type="GO" id="GO:0005524">
    <property type="term" value="F:ATP binding"/>
    <property type="evidence" value="ECO:0007669"/>
    <property type="project" value="UniProtKB-UniRule"/>
</dbReference>
<sequence>MSYAFDICGQLPSGVTVLEASAGTGKTYTIAALAARYVAEGTPLHELLLVTFTRMATGELRDRVRERLVQTERDLGEVLAGAPLRDLEDAVARLLATGEKEEIVVRRDRLTRALADFDAATIATTHQFCQEVLGGLGVAGDLERDAQLVEDVDDLIGEIVDDLYVRRFMKSEEPPSITRAEAKLIATDAIENPGAPIEPRDTSGTDLAAMRARLAAAARVEFEARKRARSIITYDDLLTRLRDALRRSGVEKLRARYRVVLVDEFQDTDPIQWEILKNAFGGGGVTLVLIGDPKQAIYAFRGADIYSYLEAKEAATATETLDVNWRSDQGLIDAYDAMFGGAQLGDERIQYLHVRANDPDKRHDLLGAPLRMRVVDRSHPSITLTGKGYANLTSARLYVASDLAADIVRLLESGKAKPGDIAVLVRYNRAHALPVRDALDKAGVPAVINGAGSVFGTPAAREWLRLLEALERPSSVPRARAATMTSFLGWSAERVATAGDEDWEDVHRRLHAWASLLRRRGLASLFETITLIERLPGRVLAQADGERKLTDLRHVGQLLHSAAAAERFGTAALAVWLRQRVQDADREGDEERSRRLESDAEAVQVLTIHRSKGLEFPVVYVPYLWEPTWVDDKPVPIVYHDPDAGFQRTIDVGLAGSAYSRHKRLYEAEQRGEDLRLAYVALTRAKHQAVTWWAGTWNSRDSALSRLLLARDADGRVATRGPNPPTDDAAMDHFRALAANAPGCVSVERATLPEGTKPWSGTRPEPAQLATAVFDRELDRSWRRTSYSDMTAAAHEARVASEPEETVVTDEPDDDRSDELLMDETEVGTAPVVPSLFDPAVAPALPLAGIPGGTAFGTFVHSVFEAVDFAAGDLDLELTTRVRETLARRPVDIGSQAAVVEGLRAAIETPLGPLVDGIRLRDVLRADRLDELGFELPLAGGDDPHAWLTPGAIGAVLREHLGADDPLAGYAARLEDPELRAAVRGYLTGSIDLVFRVGERFSIVDYKTNMLASPGETLTPAHYAPAALRAEMEHAHYGLQALLYTAALHRYLRWRLPGYDPDRHLGGVLYLFVRGMTGAPESGVFAWKPPAPLVVALSDLLEIGVFA</sequence>
<dbReference type="PROSITE" id="PS51217">
    <property type="entry name" value="UVRD_HELICASE_CTER"/>
    <property type="match status" value="1"/>
</dbReference>
<dbReference type="AlphaFoldDB" id="A0A9X3N5H5"/>
<evidence type="ECO:0000259" key="18">
    <source>
        <dbReference type="PROSITE" id="PS51198"/>
    </source>
</evidence>
<dbReference type="EMBL" id="JAPDDP010000001">
    <property type="protein sequence ID" value="MDA0178830.1"/>
    <property type="molecule type" value="Genomic_DNA"/>
</dbReference>
<dbReference type="GO" id="GO:0005829">
    <property type="term" value="C:cytosol"/>
    <property type="evidence" value="ECO:0007669"/>
    <property type="project" value="TreeGrafter"/>
</dbReference>
<dbReference type="InterPro" id="IPR000212">
    <property type="entry name" value="DNA_helicase_UvrD/REP"/>
</dbReference>
<evidence type="ECO:0000256" key="6">
    <source>
        <dbReference type="ARBA" id="ARBA00022806"/>
    </source>
</evidence>
<feature type="region of interest" description="Nuclease activity, interacts with RecD and RecA" evidence="15">
    <location>
        <begin position="781"/>
        <end position="1107"/>
    </location>
</feature>
<keyword evidence="9 15" id="KW-0460">Magnesium</keyword>
<evidence type="ECO:0000259" key="19">
    <source>
        <dbReference type="PROSITE" id="PS51217"/>
    </source>
</evidence>
<evidence type="ECO:0000256" key="4">
    <source>
        <dbReference type="ARBA" id="ARBA00022763"/>
    </source>
</evidence>
<keyword evidence="12 15" id="KW-0413">Isomerase</keyword>
<dbReference type="HAMAP" id="MF_01485">
    <property type="entry name" value="RecB"/>
    <property type="match status" value="1"/>
</dbReference>
<evidence type="ECO:0000256" key="1">
    <source>
        <dbReference type="ARBA" id="ARBA00022722"/>
    </source>
</evidence>
<evidence type="ECO:0000256" key="13">
    <source>
        <dbReference type="ARBA" id="ARBA00034617"/>
    </source>
</evidence>
<protein>
    <recommendedName>
        <fullName evidence="15">RecBCD enzyme subunit RecB</fullName>
        <ecNumber evidence="15">3.1.11.5</ecNumber>
        <ecNumber evidence="15">5.6.2.4</ecNumber>
    </recommendedName>
    <alternativeName>
        <fullName evidence="15">DNA 3'-5' helicase subunit RecB</fullName>
    </alternativeName>
    <alternativeName>
        <fullName evidence="15">Exonuclease V subunit RecB</fullName>
        <shortName evidence="15">ExoV subunit RecB</shortName>
    </alternativeName>
    <alternativeName>
        <fullName evidence="15">Helicase/nuclease RecBCD subunit RecB</fullName>
    </alternativeName>
</protein>
<evidence type="ECO:0000256" key="2">
    <source>
        <dbReference type="ARBA" id="ARBA00022723"/>
    </source>
</evidence>
<dbReference type="InterPro" id="IPR014017">
    <property type="entry name" value="DNA_helicase_UvrD-like_C"/>
</dbReference>
<comment type="domain">
    <text evidence="15">The C-terminal domain has nuclease activity and interacts with RecD. It interacts with RecA, facilitating its loading onto ssDNA.</text>
</comment>
<evidence type="ECO:0000256" key="7">
    <source>
        <dbReference type="ARBA" id="ARBA00022839"/>
    </source>
</evidence>
<dbReference type="GO" id="GO:0008854">
    <property type="term" value="F:exodeoxyribonuclease V activity"/>
    <property type="evidence" value="ECO:0007669"/>
    <property type="project" value="UniProtKB-EC"/>
</dbReference>
<dbReference type="SUPFAM" id="SSF52540">
    <property type="entry name" value="P-loop containing nucleoside triphosphate hydrolases"/>
    <property type="match status" value="1"/>
</dbReference>
<dbReference type="InterPro" id="IPR027417">
    <property type="entry name" value="P-loop_NTPase"/>
</dbReference>
<comment type="cofactor">
    <cofactor evidence="15">
        <name>Mg(2+)</name>
        <dbReference type="ChEBI" id="CHEBI:18420"/>
    </cofactor>
    <text evidence="15">Binds 1 Mg(2+) ion per subunit.</text>
</comment>
<evidence type="ECO:0000256" key="12">
    <source>
        <dbReference type="ARBA" id="ARBA00023235"/>
    </source>
</evidence>
<dbReference type="PANTHER" id="PTHR11070">
    <property type="entry name" value="UVRD / RECB / PCRA DNA HELICASE FAMILY MEMBER"/>
    <property type="match status" value="1"/>
</dbReference>
<feature type="compositionally biased region" description="Acidic residues" evidence="17">
    <location>
        <begin position="802"/>
        <end position="817"/>
    </location>
</feature>
<dbReference type="GO" id="GO:0043138">
    <property type="term" value="F:3'-5' DNA helicase activity"/>
    <property type="evidence" value="ECO:0007669"/>
    <property type="project" value="UniProtKB-UniRule"/>
</dbReference>
<dbReference type="GO" id="GO:0009338">
    <property type="term" value="C:exodeoxyribonuclease V complex"/>
    <property type="evidence" value="ECO:0007669"/>
    <property type="project" value="TreeGrafter"/>
</dbReference>
<proteinExistence type="inferred from homology"/>
<comment type="subunit">
    <text evidence="15">Heterotrimer of RecB, RecC and RecD. All subunits contribute to DNA-binding. Interacts with RecA.</text>
</comment>
<comment type="catalytic activity">
    <reaction evidence="15">
        <text>Exonucleolytic cleavage (in the presence of ATP) in either 5'- to 3'- or 3'- to 5'-direction to yield 5'-phosphooligonucleotides.</text>
        <dbReference type="EC" id="3.1.11.5"/>
    </reaction>
</comment>
<dbReference type="RefSeq" id="WP_270023098.1">
    <property type="nucleotide sequence ID" value="NZ_JAPDDP010000001.1"/>
</dbReference>
<evidence type="ECO:0000256" key="15">
    <source>
        <dbReference type="HAMAP-Rule" id="MF_01485"/>
    </source>
</evidence>
<feature type="binding site" evidence="15">
    <location>
        <position position="1005"/>
    </location>
    <ligand>
        <name>Mg(2+)</name>
        <dbReference type="ChEBI" id="CHEBI:18420"/>
    </ligand>
</feature>
<comment type="catalytic activity">
    <reaction evidence="13 15">
        <text>Couples ATP hydrolysis with the unwinding of duplex DNA by translocating in the 3'-5' direction.</text>
        <dbReference type="EC" id="5.6.2.4"/>
    </reaction>
</comment>
<feature type="region of interest" description="DNA-binding and helicase activity, interacts with RecC" evidence="15">
    <location>
        <begin position="1"/>
        <end position="709"/>
    </location>
</feature>
<keyword evidence="7 15" id="KW-0269">Exonuclease</keyword>
<feature type="binding site" evidence="15">
    <location>
        <position position="992"/>
    </location>
    <ligand>
        <name>Mg(2+)</name>
        <dbReference type="ChEBI" id="CHEBI:18420"/>
    </ligand>
</feature>
<dbReference type="Gene3D" id="3.90.320.10">
    <property type="match status" value="1"/>
</dbReference>
<name>A0A9X3N5H5_9ACTN</name>
<accession>A0A9X3N5H5</accession>
<reference evidence="20" key="1">
    <citation type="submission" date="2022-10" db="EMBL/GenBank/DDBJ databases">
        <title>The WGS of Solirubrobacter phytolaccae KCTC 29190.</title>
        <authorList>
            <person name="Jiang Z."/>
        </authorList>
    </citation>
    <scope>NUCLEOTIDE SEQUENCE</scope>
    <source>
        <strain evidence="20">KCTC 29190</strain>
    </source>
</reference>
<comment type="catalytic activity">
    <reaction evidence="14 15">
        <text>ATP + H2O = ADP + phosphate + H(+)</text>
        <dbReference type="Rhea" id="RHEA:13065"/>
        <dbReference type="ChEBI" id="CHEBI:15377"/>
        <dbReference type="ChEBI" id="CHEBI:15378"/>
        <dbReference type="ChEBI" id="CHEBI:30616"/>
        <dbReference type="ChEBI" id="CHEBI:43474"/>
        <dbReference type="ChEBI" id="CHEBI:456216"/>
        <dbReference type="EC" id="5.6.2.4"/>
    </reaction>
</comment>
<feature type="region of interest" description="Disordered" evidence="17">
    <location>
        <begin position="795"/>
        <end position="817"/>
    </location>
</feature>
<evidence type="ECO:0000256" key="8">
    <source>
        <dbReference type="ARBA" id="ARBA00022840"/>
    </source>
</evidence>
<gene>
    <name evidence="15" type="primary">recB</name>
    <name evidence="20" type="ORF">OJ997_00865</name>
</gene>
<dbReference type="EC" id="3.1.11.5" evidence="15"/>